<evidence type="ECO:0000256" key="1">
    <source>
        <dbReference type="ARBA" id="ARBA00022448"/>
    </source>
</evidence>
<dbReference type="PANTHER" id="PTHR45663">
    <property type="entry name" value="GEO12009P1"/>
    <property type="match status" value="1"/>
</dbReference>
<dbReference type="GO" id="GO:0015035">
    <property type="term" value="F:protein-disulfide reductase activity"/>
    <property type="evidence" value="ECO:0007669"/>
    <property type="project" value="InterPro"/>
</dbReference>
<dbReference type="InterPro" id="IPR017937">
    <property type="entry name" value="Thioredoxin_CS"/>
</dbReference>
<dbReference type="GO" id="GO:0008047">
    <property type="term" value="F:enzyme activator activity"/>
    <property type="evidence" value="ECO:0007669"/>
    <property type="project" value="UniProtKB-ARBA"/>
</dbReference>
<feature type="domain" description="Thioredoxin" evidence="7">
    <location>
        <begin position="73"/>
        <end position="186"/>
    </location>
</feature>
<keyword evidence="1" id="KW-0813">Transport</keyword>
<dbReference type="PANTHER" id="PTHR45663:SF11">
    <property type="entry name" value="GEO12009P1"/>
    <property type="match status" value="1"/>
</dbReference>
<keyword evidence="5" id="KW-0676">Redox-active center</keyword>
<keyword evidence="3" id="KW-0249">Electron transport</keyword>
<evidence type="ECO:0000256" key="4">
    <source>
        <dbReference type="ARBA" id="ARBA00023157"/>
    </source>
</evidence>
<evidence type="ECO:0000256" key="3">
    <source>
        <dbReference type="ARBA" id="ARBA00022982"/>
    </source>
</evidence>
<keyword evidence="9" id="KW-1185">Reference proteome</keyword>
<dbReference type="EMBL" id="JAVYJV010000008">
    <property type="protein sequence ID" value="KAK4363852.1"/>
    <property type="molecule type" value="Genomic_DNA"/>
</dbReference>
<gene>
    <name evidence="8" type="ORF">RND71_015210</name>
</gene>
<dbReference type="SUPFAM" id="SSF52833">
    <property type="entry name" value="Thioredoxin-like"/>
    <property type="match status" value="1"/>
</dbReference>
<dbReference type="PROSITE" id="PS00194">
    <property type="entry name" value="THIOREDOXIN_1"/>
    <property type="match status" value="1"/>
</dbReference>
<name>A0AAE1S616_9SOLA</name>
<keyword evidence="2" id="KW-0809">Transit peptide</keyword>
<protein>
    <recommendedName>
        <fullName evidence="7">Thioredoxin domain-containing protein</fullName>
    </recommendedName>
</protein>
<dbReference type="Proteomes" id="UP001291623">
    <property type="component" value="Unassembled WGS sequence"/>
</dbReference>
<feature type="region of interest" description="Disordered" evidence="6">
    <location>
        <begin position="230"/>
        <end position="258"/>
    </location>
</feature>
<organism evidence="8 9">
    <name type="scientific">Anisodus tanguticus</name>
    <dbReference type="NCBI Taxonomy" id="243964"/>
    <lineage>
        <taxon>Eukaryota</taxon>
        <taxon>Viridiplantae</taxon>
        <taxon>Streptophyta</taxon>
        <taxon>Embryophyta</taxon>
        <taxon>Tracheophyta</taxon>
        <taxon>Spermatophyta</taxon>
        <taxon>Magnoliopsida</taxon>
        <taxon>eudicotyledons</taxon>
        <taxon>Gunneridae</taxon>
        <taxon>Pentapetalae</taxon>
        <taxon>asterids</taxon>
        <taxon>lamiids</taxon>
        <taxon>Solanales</taxon>
        <taxon>Solanaceae</taxon>
        <taxon>Solanoideae</taxon>
        <taxon>Hyoscyameae</taxon>
        <taxon>Anisodus</taxon>
    </lineage>
</organism>
<comment type="caution">
    <text evidence="8">The sequence shown here is derived from an EMBL/GenBank/DDBJ whole genome shotgun (WGS) entry which is preliminary data.</text>
</comment>
<dbReference type="PROSITE" id="PS51352">
    <property type="entry name" value="THIOREDOXIN_2"/>
    <property type="match status" value="1"/>
</dbReference>
<evidence type="ECO:0000313" key="9">
    <source>
        <dbReference type="Proteomes" id="UP001291623"/>
    </source>
</evidence>
<dbReference type="PRINTS" id="PR00421">
    <property type="entry name" value="THIOREDOXIN"/>
</dbReference>
<dbReference type="Gene3D" id="3.40.30.10">
    <property type="entry name" value="Glutaredoxin"/>
    <property type="match status" value="1"/>
</dbReference>
<evidence type="ECO:0000313" key="8">
    <source>
        <dbReference type="EMBL" id="KAK4363852.1"/>
    </source>
</evidence>
<dbReference type="InterPro" id="IPR036249">
    <property type="entry name" value="Thioredoxin-like_sf"/>
</dbReference>
<dbReference type="InterPro" id="IPR005746">
    <property type="entry name" value="Thioredoxin"/>
</dbReference>
<dbReference type="FunFam" id="3.40.30.10:FF:000001">
    <property type="entry name" value="Thioredoxin"/>
    <property type="match status" value="1"/>
</dbReference>
<reference evidence="8" key="1">
    <citation type="submission" date="2023-12" db="EMBL/GenBank/DDBJ databases">
        <title>Genome assembly of Anisodus tanguticus.</title>
        <authorList>
            <person name="Wang Y.-J."/>
        </authorList>
    </citation>
    <scope>NUCLEOTIDE SEQUENCE</scope>
    <source>
        <strain evidence="8">KB-2021</strain>
        <tissue evidence="8">Leaf</tissue>
    </source>
</reference>
<dbReference type="AlphaFoldDB" id="A0AAE1S616"/>
<evidence type="ECO:0000259" key="7">
    <source>
        <dbReference type="PROSITE" id="PS51352"/>
    </source>
</evidence>
<accession>A0AAE1S616</accession>
<dbReference type="GO" id="GO:0005737">
    <property type="term" value="C:cytoplasm"/>
    <property type="evidence" value="ECO:0007669"/>
    <property type="project" value="TreeGrafter"/>
</dbReference>
<dbReference type="CDD" id="cd02947">
    <property type="entry name" value="TRX_family"/>
    <property type="match status" value="1"/>
</dbReference>
<dbReference type="NCBIfam" id="TIGR01068">
    <property type="entry name" value="thioredoxin"/>
    <property type="match status" value="1"/>
</dbReference>
<evidence type="ECO:0000256" key="2">
    <source>
        <dbReference type="ARBA" id="ARBA00022946"/>
    </source>
</evidence>
<feature type="compositionally biased region" description="Basic and acidic residues" evidence="6">
    <location>
        <begin position="249"/>
        <end position="258"/>
    </location>
</feature>
<evidence type="ECO:0000256" key="5">
    <source>
        <dbReference type="ARBA" id="ARBA00023284"/>
    </source>
</evidence>
<dbReference type="Pfam" id="PF00085">
    <property type="entry name" value="Thioredoxin"/>
    <property type="match status" value="1"/>
</dbReference>
<proteinExistence type="predicted"/>
<dbReference type="InterPro" id="IPR013766">
    <property type="entry name" value="Thioredoxin_domain"/>
</dbReference>
<evidence type="ECO:0000256" key="6">
    <source>
        <dbReference type="SAM" id="MobiDB-lite"/>
    </source>
</evidence>
<sequence>MAGVLETIAVPRASAFLSSARLVPNADSLSFSGRRSSVFNFSQFRGLKVQLSRSSVSLSSRSDSVRRGGRIVCEAQETAVTAAAVTDKTWKSLVIESDLPVLVEFWAPWCGPCRMIHPIINELAQEYAGKFKFFQLNTDESPSTASEYGIRSIPTVMIFKNGEKKDTVIGAVPKATLATSIEKFLWGSGDLRKRRGYRAEEMVTNDSLEMKKGIYYTPLVHTLKNKFGGRALPPEMGSMRSESGYNRAPMRDRTPREK</sequence>
<keyword evidence="4" id="KW-1015">Disulfide bond</keyword>